<dbReference type="Pfam" id="PF01762">
    <property type="entry name" value="Galactosyl_T"/>
    <property type="match status" value="1"/>
</dbReference>
<keyword evidence="5 12" id="KW-0812">Transmembrane</keyword>
<accession>A0A3P9H8W3</accession>
<evidence type="ECO:0000256" key="9">
    <source>
        <dbReference type="ARBA" id="ARBA00023136"/>
    </source>
</evidence>
<sequence length="418" mass="48518">MGGARKAFISPPPNTLEMWTSSRLLPSDTMLRNSFRHAMERKVSIKVASVGFILCFMVVYLSFEYFIGTKPTFLQINLRKQKNSTMPANQSATYTYSWPKCERDNSVTNISGFNSLPGHLKDFLYFKHCRHFPMLLDLPDKCGGPEGSADVFLLLVIKSLPGNYDRREVLRNTWAKERLQNGVWIRRLFISGTMDSGYEKKKLNRLLKMEQRKYSDILQWDFYDSFFNLTLKQILFLEWMERNCPHVRFMLNGDDDVFANTDNMVVYLKSLWNNNGSNHLFTGDVIYNPRPIRNPKSKYYIPVQVHESNSYPAYCGGGGFLLSGYTASIIYKMSHSIPFLPIDDVYMAMCLEKAGVRPKQHLGIRTAGLHIPDRKADQYDPCFYRDMLLVHRFLSVNMYVMWQSLHEPHINCSLSTKM</sequence>
<evidence type="ECO:0000256" key="2">
    <source>
        <dbReference type="ARBA" id="ARBA00008661"/>
    </source>
</evidence>
<dbReference type="EC" id="2.4.1.-" evidence="12"/>
<evidence type="ECO:0000256" key="12">
    <source>
        <dbReference type="RuleBase" id="RU363063"/>
    </source>
</evidence>
<evidence type="ECO:0000256" key="5">
    <source>
        <dbReference type="ARBA" id="ARBA00022692"/>
    </source>
</evidence>
<reference key="1">
    <citation type="journal article" date="2007" name="Nature">
        <title>The medaka draft genome and insights into vertebrate genome evolution.</title>
        <authorList>
            <person name="Kasahara M."/>
            <person name="Naruse K."/>
            <person name="Sasaki S."/>
            <person name="Nakatani Y."/>
            <person name="Qu W."/>
            <person name="Ahsan B."/>
            <person name="Yamada T."/>
            <person name="Nagayasu Y."/>
            <person name="Doi K."/>
            <person name="Kasai Y."/>
            <person name="Jindo T."/>
            <person name="Kobayashi D."/>
            <person name="Shimada A."/>
            <person name="Toyoda A."/>
            <person name="Kuroki Y."/>
            <person name="Fujiyama A."/>
            <person name="Sasaki T."/>
            <person name="Shimizu A."/>
            <person name="Asakawa S."/>
            <person name="Shimizu N."/>
            <person name="Hashimoto S."/>
            <person name="Yang J."/>
            <person name="Lee Y."/>
            <person name="Matsushima K."/>
            <person name="Sugano S."/>
            <person name="Sakaizumi M."/>
            <person name="Narita T."/>
            <person name="Ohishi K."/>
            <person name="Haga S."/>
            <person name="Ohta F."/>
            <person name="Nomoto H."/>
            <person name="Nogata K."/>
            <person name="Morishita T."/>
            <person name="Endo T."/>
            <person name="Shin-I T."/>
            <person name="Takeda H."/>
            <person name="Morishita S."/>
            <person name="Kohara Y."/>
        </authorList>
    </citation>
    <scope>NUCLEOTIDE SEQUENCE [LARGE SCALE GENOMIC DNA]</scope>
    <source>
        <strain>Hd-rR</strain>
    </source>
</reference>
<evidence type="ECO:0000256" key="6">
    <source>
        <dbReference type="ARBA" id="ARBA00022968"/>
    </source>
</evidence>
<keyword evidence="6 12" id="KW-0735">Signal-anchor</keyword>
<keyword evidence="8 12" id="KW-0333">Golgi apparatus</keyword>
<reference evidence="13" key="4">
    <citation type="submission" date="2025-09" db="UniProtKB">
        <authorList>
            <consortium name="Ensembl"/>
        </authorList>
    </citation>
    <scope>IDENTIFICATION</scope>
    <source>
        <strain evidence="13">HSOK</strain>
    </source>
</reference>
<evidence type="ECO:0000256" key="10">
    <source>
        <dbReference type="ARBA" id="ARBA00023180"/>
    </source>
</evidence>
<dbReference type="InterPro" id="IPR002659">
    <property type="entry name" value="Glyco_trans_31"/>
</dbReference>
<dbReference type="FunFam" id="3.90.550.50:FF:000009">
    <property type="entry name" value="Hexosyltransferase"/>
    <property type="match status" value="1"/>
</dbReference>
<keyword evidence="9 12" id="KW-0472">Membrane</keyword>
<evidence type="ECO:0000256" key="11">
    <source>
        <dbReference type="ARBA" id="ARBA00043952"/>
    </source>
</evidence>
<name>A0A3P9H8W3_ORYLA</name>
<evidence type="ECO:0000313" key="13">
    <source>
        <dbReference type="Ensembl" id="ENSORLP00015004260.1"/>
    </source>
</evidence>
<evidence type="ECO:0000256" key="1">
    <source>
        <dbReference type="ARBA" id="ARBA00004323"/>
    </source>
</evidence>
<organism evidence="13 14">
    <name type="scientific">Oryzias latipes</name>
    <name type="common">Japanese rice fish</name>
    <name type="synonym">Japanese killifish</name>
    <dbReference type="NCBI Taxonomy" id="8090"/>
    <lineage>
        <taxon>Eukaryota</taxon>
        <taxon>Metazoa</taxon>
        <taxon>Chordata</taxon>
        <taxon>Craniata</taxon>
        <taxon>Vertebrata</taxon>
        <taxon>Euteleostomi</taxon>
        <taxon>Actinopterygii</taxon>
        <taxon>Neopterygii</taxon>
        <taxon>Teleostei</taxon>
        <taxon>Neoteleostei</taxon>
        <taxon>Acanthomorphata</taxon>
        <taxon>Ovalentaria</taxon>
        <taxon>Atherinomorphae</taxon>
        <taxon>Beloniformes</taxon>
        <taxon>Adrianichthyidae</taxon>
        <taxon>Oryziinae</taxon>
        <taxon>Oryzias</taxon>
    </lineage>
</organism>
<evidence type="ECO:0000256" key="4">
    <source>
        <dbReference type="ARBA" id="ARBA00022679"/>
    </source>
</evidence>
<reference evidence="13" key="3">
    <citation type="submission" date="2025-08" db="UniProtKB">
        <authorList>
            <consortium name="Ensembl"/>
        </authorList>
    </citation>
    <scope>IDENTIFICATION</scope>
    <source>
        <strain evidence="13">HSOK</strain>
    </source>
</reference>
<comment type="pathway">
    <text evidence="11">Protein modification.</text>
</comment>
<keyword evidence="10" id="KW-0325">Glycoprotein</keyword>
<evidence type="ECO:0000313" key="14">
    <source>
        <dbReference type="Proteomes" id="UP000265200"/>
    </source>
</evidence>
<dbReference type="PANTHER" id="PTHR11214:SF23">
    <property type="entry name" value="N-ACETYLLACTOSAMINIDE BETA-1,3-N-ACETYLGLUCOSAMINYLTRANSFERASE 3"/>
    <property type="match status" value="1"/>
</dbReference>
<evidence type="ECO:0000256" key="3">
    <source>
        <dbReference type="ARBA" id="ARBA00022676"/>
    </source>
</evidence>
<dbReference type="AlphaFoldDB" id="A0A3P9H8W3"/>
<comment type="similarity">
    <text evidence="2 12">Belongs to the glycosyltransferase 31 family.</text>
</comment>
<dbReference type="Gene3D" id="3.90.550.50">
    <property type="match status" value="1"/>
</dbReference>
<dbReference type="GO" id="GO:0016266">
    <property type="term" value="P:protein O-linked glycosylation via N-acetyl-galactosamine"/>
    <property type="evidence" value="ECO:0007669"/>
    <property type="project" value="UniProtKB-ARBA"/>
</dbReference>
<dbReference type="PANTHER" id="PTHR11214">
    <property type="entry name" value="BETA-1,3-N-ACETYLGLUCOSAMINYLTRANSFERASE"/>
    <property type="match status" value="1"/>
</dbReference>
<feature type="transmembrane region" description="Helical" evidence="12">
    <location>
        <begin position="43"/>
        <end position="63"/>
    </location>
</feature>
<reference evidence="13 14" key="2">
    <citation type="submission" date="2017-04" db="EMBL/GenBank/DDBJ databases">
        <title>CpG methylation of centromeres and impact of large insertions on vertebrate speciation.</title>
        <authorList>
            <person name="Ichikawa K."/>
            <person name="Yoshimura J."/>
            <person name="Morishita S."/>
        </authorList>
    </citation>
    <scope>NUCLEOTIDE SEQUENCE</scope>
    <source>
        <strain evidence="13 14">HSOK</strain>
    </source>
</reference>
<dbReference type="GO" id="GO:0000139">
    <property type="term" value="C:Golgi membrane"/>
    <property type="evidence" value="ECO:0007669"/>
    <property type="project" value="UniProtKB-SubCell"/>
</dbReference>
<comment type="subcellular location">
    <subcellularLocation>
        <location evidence="1 12">Golgi apparatus membrane</location>
        <topology evidence="1 12">Single-pass type II membrane protein</topology>
    </subcellularLocation>
</comment>
<keyword evidence="4" id="KW-0808">Transferase</keyword>
<keyword evidence="7 12" id="KW-1133">Transmembrane helix</keyword>
<evidence type="ECO:0000256" key="8">
    <source>
        <dbReference type="ARBA" id="ARBA00023034"/>
    </source>
</evidence>
<evidence type="ECO:0000256" key="7">
    <source>
        <dbReference type="ARBA" id="ARBA00022989"/>
    </source>
</evidence>
<dbReference type="GO" id="GO:0008499">
    <property type="term" value="F:N-acetyl-beta-D-glucosaminide beta-(1,3)-galactosyltransferase activity"/>
    <property type="evidence" value="ECO:0007669"/>
    <property type="project" value="UniProtKB-ARBA"/>
</dbReference>
<protein>
    <recommendedName>
        <fullName evidence="12">Hexosyltransferase</fullName>
        <ecNumber evidence="12">2.4.1.-</ecNumber>
    </recommendedName>
</protein>
<keyword evidence="3 12" id="KW-0328">Glycosyltransferase</keyword>
<dbReference type="Proteomes" id="UP000265200">
    <property type="component" value="Chromosome 14"/>
</dbReference>
<dbReference type="Ensembl" id="ENSORLT00015007885.1">
    <property type="protein sequence ID" value="ENSORLP00015004260.1"/>
    <property type="gene ID" value="ENSORLG00015005020.1"/>
</dbReference>
<proteinExistence type="inferred from homology"/>